<dbReference type="EMBL" id="MAYW01000060">
    <property type="protein sequence ID" value="ODS32491.1"/>
    <property type="molecule type" value="Genomic_DNA"/>
</dbReference>
<dbReference type="InterPro" id="IPR009057">
    <property type="entry name" value="Homeodomain-like_sf"/>
</dbReference>
<proteinExistence type="predicted"/>
<dbReference type="PANTHER" id="PTHR34849:SF3">
    <property type="entry name" value="SSR2962 PROTEIN"/>
    <property type="match status" value="1"/>
</dbReference>
<evidence type="ECO:0000313" key="2">
    <source>
        <dbReference type="Proteomes" id="UP000094056"/>
    </source>
</evidence>
<dbReference type="Proteomes" id="UP000094056">
    <property type="component" value="Unassembled WGS sequence"/>
</dbReference>
<evidence type="ECO:0000313" key="1">
    <source>
        <dbReference type="EMBL" id="ODS32491.1"/>
    </source>
</evidence>
<reference evidence="1 2" key="1">
    <citation type="submission" date="2016-07" db="EMBL/GenBank/DDBJ databases">
        <title>Draft genome of Scalindua rubra, obtained from a brine-seawater interface in the Red Sea, sheds light on salt adaptation in anammox bacteria.</title>
        <authorList>
            <person name="Speth D.R."/>
            <person name="Lagkouvardos I."/>
            <person name="Wang Y."/>
            <person name="Qian P.-Y."/>
            <person name="Dutilh B.E."/>
            <person name="Jetten M.S."/>
        </authorList>
    </citation>
    <scope>NUCLEOTIDE SEQUENCE [LARGE SCALE GENOMIC DNA]</scope>
    <source>
        <strain evidence="1">BSI-1</strain>
    </source>
</reference>
<gene>
    <name evidence="1" type="ORF">SCARUB_02392</name>
</gene>
<comment type="caution">
    <text evidence="1">The sequence shown here is derived from an EMBL/GenBank/DDBJ whole genome shotgun (WGS) entry which is preliminary data.</text>
</comment>
<dbReference type="InterPro" id="IPR036388">
    <property type="entry name" value="WH-like_DNA-bd_sf"/>
</dbReference>
<dbReference type="SUPFAM" id="SSF46689">
    <property type="entry name" value="Homeodomain-like"/>
    <property type="match status" value="1"/>
</dbReference>
<organism evidence="1 2">
    <name type="scientific">Candidatus Scalindua rubra</name>
    <dbReference type="NCBI Taxonomy" id="1872076"/>
    <lineage>
        <taxon>Bacteria</taxon>
        <taxon>Pseudomonadati</taxon>
        <taxon>Planctomycetota</taxon>
        <taxon>Candidatus Brocadiia</taxon>
        <taxon>Candidatus Brocadiales</taxon>
        <taxon>Candidatus Scalinduaceae</taxon>
        <taxon>Candidatus Scalindua</taxon>
    </lineage>
</organism>
<dbReference type="Gene3D" id="1.10.10.10">
    <property type="entry name" value="Winged helix-like DNA-binding domain superfamily/Winged helix DNA-binding domain"/>
    <property type="match status" value="1"/>
</dbReference>
<dbReference type="Pfam" id="PF04255">
    <property type="entry name" value="DUF433"/>
    <property type="match status" value="1"/>
</dbReference>
<sequence length="75" mass="8454">MNARVIIDPDIQHGKPVIKGTRVPVARIIGGLAGGMTKEEVIREYEISEEDIRAALKYACELIEEEEFHPLPKIR</sequence>
<dbReference type="PANTHER" id="PTHR34849">
    <property type="entry name" value="SSL5025 PROTEIN"/>
    <property type="match status" value="1"/>
</dbReference>
<protein>
    <recommendedName>
        <fullName evidence="3">DUF433 domain-containing protein</fullName>
    </recommendedName>
</protein>
<name>A0A1E3XA29_9BACT</name>
<dbReference type="AlphaFoldDB" id="A0A1E3XA29"/>
<dbReference type="InterPro" id="IPR007367">
    <property type="entry name" value="DUF433"/>
</dbReference>
<evidence type="ECO:0008006" key="3">
    <source>
        <dbReference type="Google" id="ProtNLM"/>
    </source>
</evidence>
<accession>A0A1E3XA29</accession>